<dbReference type="SUPFAM" id="SSF101327">
    <property type="entry name" value="YgfB-like"/>
    <property type="match status" value="1"/>
</dbReference>
<dbReference type="GO" id="GO:0005829">
    <property type="term" value="C:cytosol"/>
    <property type="evidence" value="ECO:0007669"/>
    <property type="project" value="TreeGrafter"/>
</dbReference>
<name>A0A0F9Q4F5_9ZZZZ</name>
<dbReference type="Gene3D" id="1.20.120.740">
    <property type="entry name" value="YgfB uncharacterised protein family UPF0149, PF03695"/>
    <property type="match status" value="1"/>
</dbReference>
<reference evidence="2" key="1">
    <citation type="journal article" date="2015" name="Nature">
        <title>Complex archaea that bridge the gap between prokaryotes and eukaryotes.</title>
        <authorList>
            <person name="Spang A."/>
            <person name="Saw J.H."/>
            <person name="Jorgensen S.L."/>
            <person name="Zaremba-Niedzwiedzka K."/>
            <person name="Martijn J."/>
            <person name="Lind A.E."/>
            <person name="van Eijk R."/>
            <person name="Schleper C."/>
            <person name="Guy L."/>
            <person name="Ettema T.J."/>
        </authorList>
    </citation>
    <scope>NUCLEOTIDE SEQUENCE</scope>
</reference>
<sequence>MNDLPDYEKAQLLLEKNEIFVSPAEAHGVISGLLACGLTIDDKEYLGLLSDVFNDGESFSNDLKQFFGTIYKQVVASFNDDEFQFDLFLPSDDETLIDQANGLVSWVAGFMLGFGLKQKDYGKLSSDVKEVITDFSEITRLDTTFEETEEDSQALHEVIEYVRVSALLCFAELGKEQSTQSTKKTLH</sequence>
<proteinExistence type="inferred from homology"/>
<dbReference type="InterPro" id="IPR011978">
    <property type="entry name" value="YgfB-like"/>
</dbReference>
<dbReference type="AlphaFoldDB" id="A0A0F9Q4F5"/>
<dbReference type="PANTHER" id="PTHR37528">
    <property type="entry name" value="UPF0149 PROTEIN YGFB"/>
    <property type="match status" value="1"/>
</dbReference>
<evidence type="ECO:0000313" key="2">
    <source>
        <dbReference type="EMBL" id="KKN37384.1"/>
    </source>
</evidence>
<gene>
    <name evidence="2" type="ORF">LCGC14_0763940</name>
</gene>
<evidence type="ECO:0000256" key="1">
    <source>
        <dbReference type="ARBA" id="ARBA00038308"/>
    </source>
</evidence>
<dbReference type="PANTHER" id="PTHR37528:SF1">
    <property type="entry name" value="UPF0149 PROTEIN YGFB"/>
    <property type="match status" value="1"/>
</dbReference>
<comment type="similarity">
    <text evidence="1">Belongs to the UPF0149 family.</text>
</comment>
<dbReference type="InterPro" id="IPR036255">
    <property type="entry name" value="YgfB-like_sf"/>
</dbReference>
<protein>
    <recommendedName>
        <fullName evidence="3">YecA family protein</fullName>
    </recommendedName>
</protein>
<dbReference type="Pfam" id="PF03695">
    <property type="entry name" value="UPF0149"/>
    <property type="match status" value="1"/>
</dbReference>
<organism evidence="2">
    <name type="scientific">marine sediment metagenome</name>
    <dbReference type="NCBI Taxonomy" id="412755"/>
    <lineage>
        <taxon>unclassified sequences</taxon>
        <taxon>metagenomes</taxon>
        <taxon>ecological metagenomes</taxon>
    </lineage>
</organism>
<accession>A0A0F9Q4F5</accession>
<dbReference type="NCBIfam" id="TIGR02292">
    <property type="entry name" value="ygfB_yecA"/>
    <property type="match status" value="1"/>
</dbReference>
<comment type="caution">
    <text evidence="2">The sequence shown here is derived from an EMBL/GenBank/DDBJ whole genome shotgun (WGS) entry which is preliminary data.</text>
</comment>
<evidence type="ECO:0008006" key="3">
    <source>
        <dbReference type="Google" id="ProtNLM"/>
    </source>
</evidence>
<dbReference type="EMBL" id="LAZR01001897">
    <property type="protein sequence ID" value="KKN37384.1"/>
    <property type="molecule type" value="Genomic_DNA"/>
</dbReference>